<dbReference type="Gene3D" id="3.40.109.10">
    <property type="entry name" value="NADH Oxidase"/>
    <property type="match status" value="1"/>
</dbReference>
<evidence type="ECO:0000256" key="5">
    <source>
        <dbReference type="HAMAP-Rule" id="MF_01204"/>
    </source>
</evidence>
<dbReference type="SUPFAM" id="SSF55469">
    <property type="entry name" value="FMN-dependent nitroreductase-like"/>
    <property type="match status" value="1"/>
</dbReference>
<gene>
    <name evidence="7" type="ORF">SAMN05192549_113150</name>
</gene>
<evidence type="ECO:0000313" key="8">
    <source>
        <dbReference type="Proteomes" id="UP000184339"/>
    </source>
</evidence>
<keyword evidence="1 5" id="KW-0285">Flavoprotein</keyword>
<feature type="domain" description="Nitroreductase" evidence="6">
    <location>
        <begin position="26"/>
        <end position="183"/>
    </location>
</feature>
<reference evidence="8" key="1">
    <citation type="submission" date="2016-11" db="EMBL/GenBank/DDBJ databases">
        <authorList>
            <person name="Varghese N."/>
            <person name="Submissions S."/>
        </authorList>
    </citation>
    <scope>NUCLEOTIDE SEQUENCE [LARGE SCALE GENOMIC DNA]</scope>
    <source>
        <strain evidence="8">Sac-22</strain>
    </source>
</reference>
<dbReference type="EMBL" id="FRCX01000013">
    <property type="protein sequence ID" value="SHN42115.1"/>
    <property type="molecule type" value="Genomic_DNA"/>
</dbReference>
<dbReference type="AlphaFoldDB" id="A0A1M7R707"/>
<organism evidence="7 8">
    <name type="scientific">Duganella sacchari</name>
    <dbReference type="NCBI Taxonomy" id="551987"/>
    <lineage>
        <taxon>Bacteria</taxon>
        <taxon>Pseudomonadati</taxon>
        <taxon>Pseudomonadota</taxon>
        <taxon>Betaproteobacteria</taxon>
        <taxon>Burkholderiales</taxon>
        <taxon>Oxalobacteraceae</taxon>
        <taxon>Telluria group</taxon>
        <taxon>Duganella</taxon>
    </lineage>
</organism>
<accession>A0A1M7R707</accession>
<comment type="similarity">
    <text evidence="5">Belongs to the nitroreductase family. HadB/RutE subfamily.</text>
</comment>
<dbReference type="HAMAP" id="MF_01204">
    <property type="entry name" value="Oxidoreductase_RutE_HadB"/>
    <property type="match status" value="1"/>
</dbReference>
<keyword evidence="3 5" id="KW-0521">NADP</keyword>
<proteinExistence type="inferred from homology"/>
<keyword evidence="8" id="KW-1185">Reference proteome</keyword>
<keyword evidence="5" id="KW-0520">NAD</keyword>
<dbReference type="OrthoDB" id="9784375at2"/>
<dbReference type="RefSeq" id="WP_072788507.1">
    <property type="nucleotide sequence ID" value="NZ_FRCX01000013.1"/>
</dbReference>
<evidence type="ECO:0000256" key="3">
    <source>
        <dbReference type="ARBA" id="ARBA00022857"/>
    </source>
</evidence>
<dbReference type="PANTHER" id="PTHR43543:SF1">
    <property type="entry name" value="MALONIC SEMIALDEHYDE REDUCTASE RUTE-RELATED"/>
    <property type="match status" value="1"/>
</dbReference>
<dbReference type="PANTHER" id="PTHR43543">
    <property type="entry name" value="MALONIC SEMIALDEHYDE REDUCTASE RUTE-RELATED"/>
    <property type="match status" value="1"/>
</dbReference>
<dbReference type="InterPro" id="IPR050461">
    <property type="entry name" value="Nitroreductase_HadB/RutE"/>
</dbReference>
<dbReference type="InterPro" id="IPR023936">
    <property type="entry name" value="RutE-like"/>
</dbReference>
<dbReference type="GO" id="GO:0016491">
    <property type="term" value="F:oxidoreductase activity"/>
    <property type="evidence" value="ECO:0007669"/>
    <property type="project" value="UniProtKB-UniRule"/>
</dbReference>
<dbReference type="EC" id="1.-.-.-" evidence="5"/>
<evidence type="ECO:0000256" key="2">
    <source>
        <dbReference type="ARBA" id="ARBA00022643"/>
    </source>
</evidence>
<dbReference type="CDD" id="cd02148">
    <property type="entry name" value="RutE-like"/>
    <property type="match status" value="1"/>
</dbReference>
<keyword evidence="2 5" id="KW-0288">FMN</keyword>
<dbReference type="Pfam" id="PF00881">
    <property type="entry name" value="Nitroreductase"/>
    <property type="match status" value="1"/>
</dbReference>
<dbReference type="Proteomes" id="UP000184339">
    <property type="component" value="Unassembled WGS sequence"/>
</dbReference>
<keyword evidence="4 5" id="KW-0560">Oxidoreductase</keyword>
<sequence length="205" mass="22492">MSVRTEDRVASRLDDAGLDLLFRTARSHNGWLPTPVSDELLEQIYDLMKLCPTSVNGSPARVLFLRTAEARARLLPAVNPGNVDKVRDAPVVAVIGYDLRFHEHLPQLFPHNPSTAALFANNAALAEATAFRNGSLQGAYLMLAARALGLDCGPVSGFDAQAVNREFFADGRVRVNFICNLGHGDHARIFPRSPRLRFEQACTLL</sequence>
<evidence type="ECO:0000259" key="6">
    <source>
        <dbReference type="Pfam" id="PF00881"/>
    </source>
</evidence>
<dbReference type="NCBIfam" id="NF003768">
    <property type="entry name" value="PRK05365.1"/>
    <property type="match status" value="1"/>
</dbReference>
<protein>
    <recommendedName>
        <fullName evidence="5">Putative NADH dehydrogenase/NAD(P)H nitroreductase SAMN05192549_113150</fullName>
        <ecNumber evidence="5">1.-.-.-</ecNumber>
    </recommendedName>
</protein>
<dbReference type="InterPro" id="IPR000415">
    <property type="entry name" value="Nitroreductase-like"/>
</dbReference>
<evidence type="ECO:0000313" key="7">
    <source>
        <dbReference type="EMBL" id="SHN42115.1"/>
    </source>
</evidence>
<dbReference type="STRING" id="551987.SAMN05192549_113150"/>
<dbReference type="InterPro" id="IPR029479">
    <property type="entry name" value="Nitroreductase"/>
</dbReference>
<evidence type="ECO:0000256" key="4">
    <source>
        <dbReference type="ARBA" id="ARBA00023002"/>
    </source>
</evidence>
<evidence type="ECO:0000256" key="1">
    <source>
        <dbReference type="ARBA" id="ARBA00022630"/>
    </source>
</evidence>
<comment type="cofactor">
    <cofactor evidence="5">
        <name>FMN</name>
        <dbReference type="ChEBI" id="CHEBI:58210"/>
    </cofactor>
</comment>
<name>A0A1M7R707_9BURK</name>